<gene>
    <name evidence="1" type="ORF">RIB2604_00300580</name>
</gene>
<organism evidence="1 2">
    <name type="scientific">Aspergillus kawachii</name>
    <name type="common">White koji mold</name>
    <name type="synonym">Aspergillus awamori var. kawachi</name>
    <dbReference type="NCBI Taxonomy" id="1069201"/>
    <lineage>
        <taxon>Eukaryota</taxon>
        <taxon>Fungi</taxon>
        <taxon>Dikarya</taxon>
        <taxon>Ascomycota</taxon>
        <taxon>Pezizomycotina</taxon>
        <taxon>Eurotiomycetes</taxon>
        <taxon>Eurotiomycetidae</taxon>
        <taxon>Eurotiales</taxon>
        <taxon>Aspergillaceae</taxon>
        <taxon>Aspergillus</taxon>
        <taxon>Aspergillus subgen. Circumdati</taxon>
    </lineage>
</organism>
<protein>
    <submittedName>
        <fullName evidence="1">Uncharacterized protein</fullName>
    </submittedName>
</protein>
<sequence length="71" mass="7576">MISKWGKVQPVPEYAGLQTLAVWQADPQDSCFLANAASAEWSRLLSHSITIACGTGEEAVGILPRLFAVAC</sequence>
<accession>A0A146EZG4</accession>
<reference evidence="1 2" key="1">
    <citation type="journal article" date="2016" name="DNA Res.">
        <title>Genome sequence of Aspergillus luchuensis NBRC 4314.</title>
        <authorList>
            <person name="Yamada O."/>
            <person name="Machida M."/>
            <person name="Hosoyama A."/>
            <person name="Goto M."/>
            <person name="Takahashi T."/>
            <person name="Futagami T."/>
            <person name="Yamagata Y."/>
            <person name="Takeuchi M."/>
            <person name="Kobayashi T."/>
            <person name="Koike H."/>
            <person name="Abe K."/>
            <person name="Asai K."/>
            <person name="Arita M."/>
            <person name="Fujita N."/>
            <person name="Fukuda K."/>
            <person name="Higa K."/>
            <person name="Horikawa H."/>
            <person name="Ishikawa T."/>
            <person name="Jinno K."/>
            <person name="Kato Y."/>
            <person name="Kirimura K."/>
            <person name="Mizutani O."/>
            <person name="Nakasone K."/>
            <person name="Sano M."/>
            <person name="Shiraishi Y."/>
            <person name="Tsukahara M."/>
            <person name="Gomi K."/>
        </authorList>
    </citation>
    <scope>NUCLEOTIDE SEQUENCE [LARGE SCALE GENOMIC DNA]</scope>
    <source>
        <strain evidence="1 2">RIB 2604</strain>
    </source>
</reference>
<dbReference type="EMBL" id="BCWF01000003">
    <property type="protein sequence ID" value="GAT18961.1"/>
    <property type="molecule type" value="Genomic_DNA"/>
</dbReference>
<proteinExistence type="predicted"/>
<name>A0A146EZG4_ASPKA</name>
<reference evidence="2" key="2">
    <citation type="submission" date="2016-02" db="EMBL/GenBank/DDBJ databases">
        <title>Genome sequencing of Aspergillus luchuensis NBRC 4314.</title>
        <authorList>
            <person name="Yamada O."/>
        </authorList>
    </citation>
    <scope>NUCLEOTIDE SEQUENCE [LARGE SCALE GENOMIC DNA]</scope>
    <source>
        <strain evidence="2">RIB 2604</strain>
    </source>
</reference>
<dbReference type="Proteomes" id="UP000075230">
    <property type="component" value="Unassembled WGS sequence"/>
</dbReference>
<comment type="caution">
    <text evidence="1">The sequence shown here is derived from an EMBL/GenBank/DDBJ whole genome shotgun (WGS) entry which is preliminary data.</text>
</comment>
<evidence type="ECO:0000313" key="1">
    <source>
        <dbReference type="EMBL" id="GAT18961.1"/>
    </source>
</evidence>
<dbReference type="AlphaFoldDB" id="A0A146EZG4"/>
<evidence type="ECO:0000313" key="2">
    <source>
        <dbReference type="Proteomes" id="UP000075230"/>
    </source>
</evidence>
<dbReference type="VEuPathDB" id="FungiDB:ASPFODRAFT_64941"/>